<dbReference type="EMBL" id="BPQB01000006">
    <property type="protein sequence ID" value="GJE87376.1"/>
    <property type="molecule type" value="Genomic_DNA"/>
</dbReference>
<dbReference type="OrthoDB" id="124582at2759"/>
<accession>A0A9P3G359</accession>
<proteinExistence type="predicted"/>
<gene>
    <name evidence="2" type="ORF">PsYK624_034590</name>
</gene>
<protein>
    <submittedName>
        <fullName evidence="2">Uncharacterized protein</fullName>
    </submittedName>
</protein>
<dbReference type="Gene3D" id="2.60.120.620">
    <property type="entry name" value="q2cbj1_9rhob like domain"/>
    <property type="match status" value="1"/>
</dbReference>
<comment type="caution">
    <text evidence="2">The sequence shown here is derived from an EMBL/GenBank/DDBJ whole genome shotgun (WGS) entry which is preliminary data.</text>
</comment>
<dbReference type="Proteomes" id="UP000703269">
    <property type="component" value="Unassembled WGS sequence"/>
</dbReference>
<evidence type="ECO:0000313" key="3">
    <source>
        <dbReference type="Proteomes" id="UP000703269"/>
    </source>
</evidence>
<reference evidence="2 3" key="1">
    <citation type="submission" date="2021-08" db="EMBL/GenBank/DDBJ databases">
        <title>Draft Genome Sequence of Phanerochaete sordida strain YK-624.</title>
        <authorList>
            <person name="Mori T."/>
            <person name="Dohra H."/>
            <person name="Suzuki T."/>
            <person name="Kawagishi H."/>
            <person name="Hirai H."/>
        </authorList>
    </citation>
    <scope>NUCLEOTIDE SEQUENCE [LARGE SCALE GENOMIC DNA]</scope>
    <source>
        <strain evidence="2 3">YK-624</strain>
    </source>
</reference>
<evidence type="ECO:0000256" key="1">
    <source>
        <dbReference type="SAM" id="MobiDB-lite"/>
    </source>
</evidence>
<feature type="compositionally biased region" description="Acidic residues" evidence="1">
    <location>
        <begin position="1"/>
        <end position="10"/>
    </location>
</feature>
<organism evidence="2 3">
    <name type="scientific">Phanerochaete sordida</name>
    <dbReference type="NCBI Taxonomy" id="48140"/>
    <lineage>
        <taxon>Eukaryota</taxon>
        <taxon>Fungi</taxon>
        <taxon>Dikarya</taxon>
        <taxon>Basidiomycota</taxon>
        <taxon>Agaricomycotina</taxon>
        <taxon>Agaricomycetes</taxon>
        <taxon>Polyporales</taxon>
        <taxon>Phanerochaetaceae</taxon>
        <taxon>Phanerochaete</taxon>
    </lineage>
</organism>
<feature type="region of interest" description="Disordered" evidence="1">
    <location>
        <begin position="1"/>
        <end position="22"/>
    </location>
</feature>
<keyword evidence="3" id="KW-1185">Reference proteome</keyword>
<evidence type="ECO:0000313" key="2">
    <source>
        <dbReference type="EMBL" id="GJE87376.1"/>
    </source>
</evidence>
<name>A0A9P3G359_9APHY</name>
<dbReference type="PANTHER" id="PTHR33099:SF7">
    <property type="entry name" value="MYND-TYPE DOMAIN-CONTAINING PROTEIN"/>
    <property type="match status" value="1"/>
</dbReference>
<dbReference type="AlphaFoldDB" id="A0A9P3G359"/>
<dbReference type="PANTHER" id="PTHR33099">
    <property type="entry name" value="FE2OG DIOXYGENASE DOMAIN-CONTAINING PROTEIN"/>
    <property type="match status" value="1"/>
</dbReference>
<sequence length="1069" mass="117702">MSSYEDDEDMVSLSSDKTGESRVETLRDDVEKILTDHKLNWNSTFCLRKTYADAPNPVLSIEGFGEVGLPLTARDVKAIKRHGLQVGNKQNGASWEVDASKVTFASSRWPAYVEEVVKDVSNNLNPSGKKHHFRCELQKLSVYEKGSRLLQNTDSAATGRDLIATITVLLPSQYTGGAVRLSCDGVSVEPDYIRPDPGCTSVLAWLPAVEHDPEPITSGHALSLTYHLTRARTAQPSTSSTPAAAAQDRFAISELNRVFAARNFMVGSPGGPCKLVYLLDGDYYPGGALGVLSGADAERASAFDMLAGVHDLALGLVTVRYHPHLDSSRKHQDGGRSDALEYTRLVNAHSGEPLAPTLEVTGEEQIPRDIATAIRIRAFDRAPYDSTDAELDAAARRPRTALVVWPRRSHLDVVYSGRAGLERAWAALAATAEEPTADDRALVDFLLARESEDEGSAEACCKAALRWVDLDTWCKAVYACGEPLGLACVRDETKFEAVEVFGFESVRASFETMLNAEKRNSTRLAFLQSFDDWLGEPRAAAKGLVRHLRQWLKAQKEEVLTSLRTPSLNEAVLLLDAARESGGLSYLRTQMLPQLQVCADGEFLLHFAHTLHQATSWKERGKKEMTHDILAAGVSATFAPPASAVTERTAAADFAQCKAYTETCTRFGHGDLVDDIVKHVLASAARPDLSAAQGGEYARNAMIPFVNYLAPRTRRTTRLPRQFDELRRSAVELWRKWAEGAPGQLAETEIGELVDAAIFPDGDLGVFVAVLAPAVEIMKLPGPNFRDLVDALRRVPEPHVYPEDYAGPSLAQVIVSLARRYARKAPSGDAEVVTDAVQWVIAVDPLLGRAVFDSVLAEPKITVEYVKDVLMPMARALCQQATEGERLGTLAPLLQGIVKAWISTVPPSSDRVFSDGWRALRSWRCPCMHCLQLRNFFTKDCMESKKLSHIGAHKVTHVDRELRGHARHLAVWETRGTRPKGLMIYKSDALIRYHSWFQEKKEVEEILRAIGPDDAALQNILGAEYARVRTALEHGADMDLPSVAVPAKRRAEGIPLVSKRPRYGRIMGW</sequence>